<dbReference type="EMBL" id="JAVRRJ010000001">
    <property type="protein sequence ID" value="KAK5091500.1"/>
    <property type="molecule type" value="Genomic_DNA"/>
</dbReference>
<dbReference type="GO" id="GO:0051321">
    <property type="term" value="P:meiotic cell cycle"/>
    <property type="evidence" value="ECO:0007669"/>
    <property type="project" value="UniProtKB-UniRule"/>
</dbReference>
<keyword evidence="1" id="KW-0469">Meiosis</keyword>
<comment type="caution">
    <text evidence="3">The sequence shown here is derived from an EMBL/GenBank/DDBJ whole genome shotgun (WGS) entry which is preliminary data.</text>
</comment>
<feature type="compositionally biased region" description="Polar residues" evidence="2">
    <location>
        <begin position="81"/>
        <end position="96"/>
    </location>
</feature>
<name>A0AAN7YAR1_9EURO</name>
<proteinExistence type="inferred from homology"/>
<evidence type="ECO:0000256" key="1">
    <source>
        <dbReference type="RuleBase" id="RU368069"/>
    </source>
</evidence>
<gene>
    <name evidence="3" type="primary">npr3</name>
    <name evidence="3" type="ORF">LTR05_001684</name>
</gene>
<dbReference type="GO" id="GO:1990130">
    <property type="term" value="C:GATOR1 complex"/>
    <property type="evidence" value="ECO:0007669"/>
    <property type="project" value="TreeGrafter"/>
</dbReference>
<feature type="compositionally biased region" description="Basic and acidic residues" evidence="2">
    <location>
        <begin position="526"/>
        <end position="536"/>
    </location>
</feature>
<comment type="similarity">
    <text evidence="1">Belongs to the NPR3 family.</text>
</comment>
<dbReference type="GO" id="GO:1904262">
    <property type="term" value="P:negative regulation of TORC1 signaling"/>
    <property type="evidence" value="ECO:0007669"/>
    <property type="project" value="TreeGrafter"/>
</dbReference>
<dbReference type="GO" id="GO:0038202">
    <property type="term" value="P:TORC1 signaling"/>
    <property type="evidence" value="ECO:0007669"/>
    <property type="project" value="TreeGrafter"/>
</dbReference>
<feature type="compositionally biased region" description="Polar residues" evidence="2">
    <location>
        <begin position="158"/>
        <end position="168"/>
    </location>
</feature>
<dbReference type="GO" id="GO:0034198">
    <property type="term" value="P:cellular response to amino acid starvation"/>
    <property type="evidence" value="ECO:0007669"/>
    <property type="project" value="TreeGrafter"/>
</dbReference>
<evidence type="ECO:0000313" key="3">
    <source>
        <dbReference type="EMBL" id="KAK5091500.1"/>
    </source>
</evidence>
<reference evidence="3 4" key="1">
    <citation type="submission" date="2023-08" db="EMBL/GenBank/DDBJ databases">
        <title>Black Yeasts Isolated from many extreme environments.</title>
        <authorList>
            <person name="Coleine C."/>
            <person name="Stajich J.E."/>
            <person name="Selbmann L."/>
        </authorList>
    </citation>
    <scope>NUCLEOTIDE SEQUENCE [LARGE SCALE GENOMIC DNA]</scope>
    <source>
        <strain evidence="3 4">CCFEE 5910</strain>
    </source>
</reference>
<feature type="region of interest" description="Disordered" evidence="2">
    <location>
        <begin position="526"/>
        <end position="595"/>
    </location>
</feature>
<comment type="function">
    <text evidence="1">Mediates inactivation of the TORC1 complex in response to amino acid starvation. Required for meiotic nuclear division.</text>
</comment>
<dbReference type="GO" id="GO:0010508">
    <property type="term" value="P:positive regulation of autophagy"/>
    <property type="evidence" value="ECO:0007669"/>
    <property type="project" value="TreeGrafter"/>
</dbReference>
<accession>A0AAN7YAR1</accession>
<dbReference type="PANTHER" id="PTHR13153">
    <property type="entry name" value="CGTHBA PROTEIN -14 GENE PROTEIN"/>
    <property type="match status" value="1"/>
</dbReference>
<feature type="compositionally biased region" description="Basic and acidic residues" evidence="2">
    <location>
        <begin position="571"/>
        <end position="581"/>
    </location>
</feature>
<dbReference type="Proteomes" id="UP001309876">
    <property type="component" value="Unassembled WGS sequence"/>
</dbReference>
<feature type="region of interest" description="Disordered" evidence="2">
    <location>
        <begin position="26"/>
        <end position="98"/>
    </location>
</feature>
<keyword evidence="1" id="KW-0732">Signal</keyword>
<feature type="compositionally biased region" description="Polar residues" evidence="2">
    <location>
        <begin position="537"/>
        <end position="570"/>
    </location>
</feature>
<dbReference type="GO" id="GO:0005774">
    <property type="term" value="C:vacuolar membrane"/>
    <property type="evidence" value="ECO:0007669"/>
    <property type="project" value="UniProtKB-SubCell"/>
</dbReference>
<dbReference type="AlphaFoldDB" id="A0AAN7YAR1"/>
<organism evidence="3 4">
    <name type="scientific">Lithohypha guttulata</name>
    <dbReference type="NCBI Taxonomy" id="1690604"/>
    <lineage>
        <taxon>Eukaryota</taxon>
        <taxon>Fungi</taxon>
        <taxon>Dikarya</taxon>
        <taxon>Ascomycota</taxon>
        <taxon>Pezizomycotina</taxon>
        <taxon>Eurotiomycetes</taxon>
        <taxon>Chaetothyriomycetidae</taxon>
        <taxon>Chaetothyriales</taxon>
        <taxon>Trichomeriaceae</taxon>
        <taxon>Lithohypha</taxon>
    </lineage>
</organism>
<keyword evidence="4" id="KW-1185">Reference proteome</keyword>
<dbReference type="Pfam" id="PF03666">
    <property type="entry name" value="NPR3"/>
    <property type="match status" value="1"/>
</dbReference>
<dbReference type="PANTHER" id="PTHR13153:SF5">
    <property type="entry name" value="GATOR COMPLEX PROTEIN NPRL3"/>
    <property type="match status" value="1"/>
</dbReference>
<protein>
    <recommendedName>
        <fullName evidence="1">Nitrogen permease regulator 3</fullName>
    </recommendedName>
    <alternativeName>
        <fullName evidence="1">Required for meiotic nuclear division protein 11</fullName>
    </alternativeName>
</protein>
<dbReference type="InterPro" id="IPR005365">
    <property type="entry name" value="Npr3"/>
</dbReference>
<sequence>MSSTSTIPNPCLVAILLVCQTRSGSGPQLVHHWPPDPLSQLSRSRNPADHLHETDEDLSDDSYSWSSDDGDLDPFDRDFSKNTSNTHHTSGIQSDGTRTEPKQLLGLAEDGLISLLTPDRSWNKKKFELSINDLTFVGRPVFARQNGSWRRQKDVDKSQQNLSRLETEQSTDNEAEHDETDGSEGTDKVKAVPTHTKSELTMFHIVFVMDPPPLEHSHRLKEMYDNVVKKFSKALKWVQAHHNYVWNQTELLLSKRQELSRDGEESDATYASESLESSSLAKAITTVYTTIASSRIASISLLPGVSMSMQIRPITSTPYLPSLTDPPILPGVWLTTAVEPPVGSQAGDKPTSRDMVELAKSYTLLLKSPPHRIAKDAQAAGGPMASHLPKFVAALRPTKSFFKLSNDYQISLAHVQLLARHLVYWRRAVAIPPLNQRDTYIVSPNADFRKIREACRSYESQFPASLPSLPKLLGFLSGIPRPFGTLIPSPDHKDIYMLVLAWLMRNGWVTQLRTFAYVRVGNDVKKQARAKERDARTSVSVSQSSDITNETGKAGEASSSQRPSFISRQSSDGRRSLKEPNTKGASLIKSPPRATPEESQWLTYLHDSILNGNGLFSNLNDEERQELHYYWPSLSKHFDGITALETVPVREGLKRKVVWGLYSKLGLNFDDGVEDHEGLNNSIIVTIRHW</sequence>
<feature type="compositionally biased region" description="Acidic residues" evidence="2">
    <location>
        <begin position="169"/>
        <end position="184"/>
    </location>
</feature>
<comment type="subcellular location">
    <subcellularLocation>
        <location evidence="1">Vacuole membrane</location>
        <topology evidence="1">Peripheral membrane protein</topology>
    </subcellularLocation>
</comment>
<feature type="region of interest" description="Disordered" evidence="2">
    <location>
        <begin position="147"/>
        <end position="190"/>
    </location>
</feature>
<evidence type="ECO:0000313" key="4">
    <source>
        <dbReference type="Proteomes" id="UP001309876"/>
    </source>
</evidence>
<evidence type="ECO:0000256" key="2">
    <source>
        <dbReference type="SAM" id="MobiDB-lite"/>
    </source>
</evidence>